<keyword evidence="3" id="KW-1185">Reference proteome</keyword>
<dbReference type="STRING" id="928856.SAMN04488049_10194"/>
<gene>
    <name evidence="2" type="ORF">TRM7557_02623</name>
</gene>
<protein>
    <recommendedName>
        <fullName evidence="1">Calcineurin-like phosphoesterase domain-containing protein</fullName>
    </recommendedName>
</protein>
<evidence type="ECO:0000313" key="2">
    <source>
        <dbReference type="EMBL" id="CUH79883.1"/>
    </source>
</evidence>
<dbReference type="SUPFAM" id="SSF56300">
    <property type="entry name" value="Metallo-dependent phosphatases"/>
    <property type="match status" value="1"/>
</dbReference>
<dbReference type="InterPro" id="IPR050126">
    <property type="entry name" value="Ap4A_hydrolase"/>
</dbReference>
<feature type="domain" description="Calcineurin-like phosphoesterase" evidence="1">
    <location>
        <begin position="4"/>
        <end position="204"/>
    </location>
</feature>
<evidence type="ECO:0000259" key="1">
    <source>
        <dbReference type="Pfam" id="PF00149"/>
    </source>
</evidence>
<dbReference type="RefSeq" id="WP_058290627.1">
    <property type="nucleotide sequence ID" value="NZ_CYSD01000037.1"/>
</dbReference>
<dbReference type="GO" id="GO:0110154">
    <property type="term" value="P:RNA decapping"/>
    <property type="evidence" value="ECO:0007669"/>
    <property type="project" value="TreeGrafter"/>
</dbReference>
<dbReference type="Gene3D" id="3.60.21.10">
    <property type="match status" value="1"/>
</dbReference>
<sequence length="244" mass="27304">MTQPIYAIGDSHGHLDQLLEQIALIEADGGKDAKIIFLGDYVDRGPDSYGVIEHLAQGLDAGRNWVCLKGNHDRMFEWFLEDVPRHDPHMLVGYHWLHDRIGGVATLASYGVEVPDRIRLEDLHAQAKAVVPQSHVDFLQALRPYHQEQELLFVHAGVRPGVALEDQIENDLVWIRDGFLDFDGSYPWLVVHGHTALDHPIHFGNRVDLDGGAAYGRALRSAVFDGTDVQLLSAQGREPMVRNS</sequence>
<dbReference type="GO" id="GO:0008803">
    <property type="term" value="F:bis(5'-nucleosyl)-tetraphosphatase (symmetrical) activity"/>
    <property type="evidence" value="ECO:0007669"/>
    <property type="project" value="TreeGrafter"/>
</dbReference>
<evidence type="ECO:0000313" key="3">
    <source>
        <dbReference type="Proteomes" id="UP000052022"/>
    </source>
</evidence>
<dbReference type="InterPro" id="IPR029052">
    <property type="entry name" value="Metallo-depent_PP-like"/>
</dbReference>
<dbReference type="EMBL" id="CYSD01000037">
    <property type="protein sequence ID" value="CUH79883.1"/>
    <property type="molecule type" value="Genomic_DNA"/>
</dbReference>
<name>A0A0P1GDX2_9RHOB</name>
<reference evidence="2 3" key="1">
    <citation type="submission" date="2015-09" db="EMBL/GenBank/DDBJ databases">
        <authorList>
            <consortium name="Swine Surveillance"/>
        </authorList>
    </citation>
    <scope>NUCLEOTIDE SEQUENCE [LARGE SCALE GENOMIC DNA]</scope>
    <source>
        <strain evidence="2 3">CECT 7557</strain>
    </source>
</reference>
<dbReference type="PANTHER" id="PTHR42850">
    <property type="entry name" value="METALLOPHOSPHOESTERASE"/>
    <property type="match status" value="1"/>
</dbReference>
<dbReference type="InterPro" id="IPR004843">
    <property type="entry name" value="Calcineurin-like_PHP"/>
</dbReference>
<dbReference type="Proteomes" id="UP000052022">
    <property type="component" value="Unassembled WGS sequence"/>
</dbReference>
<dbReference type="GO" id="GO:0005737">
    <property type="term" value="C:cytoplasm"/>
    <property type="evidence" value="ECO:0007669"/>
    <property type="project" value="TreeGrafter"/>
</dbReference>
<dbReference type="OrthoDB" id="9807890at2"/>
<proteinExistence type="predicted"/>
<organism evidence="2 3">
    <name type="scientific">Tritonibacter multivorans</name>
    <dbReference type="NCBI Taxonomy" id="928856"/>
    <lineage>
        <taxon>Bacteria</taxon>
        <taxon>Pseudomonadati</taxon>
        <taxon>Pseudomonadota</taxon>
        <taxon>Alphaproteobacteria</taxon>
        <taxon>Rhodobacterales</taxon>
        <taxon>Paracoccaceae</taxon>
        <taxon>Tritonibacter</taxon>
    </lineage>
</organism>
<dbReference type="GO" id="GO:0016791">
    <property type="term" value="F:phosphatase activity"/>
    <property type="evidence" value="ECO:0007669"/>
    <property type="project" value="TreeGrafter"/>
</dbReference>
<dbReference type="AlphaFoldDB" id="A0A0P1GDX2"/>
<accession>A0A0P1GDX2</accession>
<dbReference type="PANTHER" id="PTHR42850:SF4">
    <property type="entry name" value="ZINC-DEPENDENT ENDOPOLYPHOSPHATASE"/>
    <property type="match status" value="1"/>
</dbReference>
<dbReference type="Pfam" id="PF00149">
    <property type="entry name" value="Metallophos"/>
    <property type="match status" value="1"/>
</dbReference>